<dbReference type="SMART" id="SM00327">
    <property type="entry name" value="VWA"/>
    <property type="match status" value="1"/>
</dbReference>
<organism evidence="4 5">
    <name type="scientific">Arthroderma otae (strain ATCC MYA-4605 / CBS 113480)</name>
    <name type="common">Microsporum canis</name>
    <dbReference type="NCBI Taxonomy" id="554155"/>
    <lineage>
        <taxon>Eukaryota</taxon>
        <taxon>Fungi</taxon>
        <taxon>Dikarya</taxon>
        <taxon>Ascomycota</taxon>
        <taxon>Pezizomycotina</taxon>
        <taxon>Eurotiomycetes</taxon>
        <taxon>Eurotiomycetidae</taxon>
        <taxon>Onygenales</taxon>
        <taxon>Arthrodermataceae</taxon>
        <taxon>Microsporum</taxon>
    </lineage>
</organism>
<sequence>MASATGILFEDLEPPNPYLKKSWISLPVGVERPGFPSYLPPSPTPQRQALLPSSSTSVVVHVIQDIARTTITQIFNNDSPVNIQEGKYQFPVPYGSSVVDFRCRIGDDRVIEGQVKPREIAQAEFEHAREYGRTAGLVEQDTPEIFTTKIGNIPANTTIEAELSLIFFLKYNLPQSSSTITLTIPTYIAPRYGQPDCEVNQHAPAPGKLYIAVEILNADEISRIDCDTHKVVVEKGAKQQIFQHWADFVAGSPAVQKSSTASVKLLRGYTCLDRDFVLRISTIASAKPRASLETHPSIEGHSAIMIEIPPDFMLESQEPVDDKEIIFLVDRSGSMAGKIHGLISSMQFYLRSLPMSTLFNICSFGSSYQLLWEQSRAYSEITLNEALYYVSSFSSNLGGTDLLPALEHVVLQQNHSSKDIIVLTDGEVWRLEETIRFVRLTHIVSKKAIRFFALGIGNAVSHELVEGIANSGGGYAEIIPATSSGNWEDRLVAVLRAALSGHVTSLSIDIEGLDTQYERNNTPISRPTFQMSPGNTLTLSPFGRSRIFILAESGQLNPNSVINIKTTRNGRAFSTVVPITVLQIRDSLLHKFAARALLHDLEREDSWIQQDSRIRDSLSRAVWTKKEGERLGSQWSLVSKWTSFVAVEANSDQALLGMIVVPHYKQLDGDKFGLLRPRGGPTVKAHPTEPLQAAISKSYISPNSSSPAIKEKKSKRISRRYRFPDEDISLEAAPRSLRSEPDSMLGNAAEKSSRSRKTDDSVRRHQDEAVPHHYLRATLVVPIKQSSPEFHKLEPRIPQLELQELPMMVPCCDQNYEDQDYEDQEQNTIDMDSTPNPPAHPLPTTNSAMFVRRIVSFQRADGRFDFHNLDTVERNIGSEVFVIIEALMAAEYALDVAVTIVIVALLEERFHANRGLWLLIVQKAREYIGIPENVEHPGMLVAKNSVNNIQEIPLEEETEGEKSWIWVIDPDYEPSNEALGEAQEESEETYIDETTILDYSWL</sequence>
<evidence type="ECO:0000313" key="4">
    <source>
        <dbReference type="EMBL" id="EEQ28768.1"/>
    </source>
</evidence>
<dbReference type="Pfam" id="PF08487">
    <property type="entry name" value="VIT"/>
    <property type="match status" value="1"/>
</dbReference>
<evidence type="ECO:0000259" key="3">
    <source>
        <dbReference type="PROSITE" id="PS51468"/>
    </source>
</evidence>
<evidence type="ECO:0000256" key="1">
    <source>
        <dbReference type="SAM" id="MobiDB-lite"/>
    </source>
</evidence>
<dbReference type="InterPro" id="IPR013694">
    <property type="entry name" value="VIT"/>
</dbReference>
<dbReference type="GeneID" id="9230793"/>
<evidence type="ECO:0000313" key="5">
    <source>
        <dbReference type="Proteomes" id="UP000002035"/>
    </source>
</evidence>
<dbReference type="OrthoDB" id="1729737at2759"/>
<dbReference type="Proteomes" id="UP000002035">
    <property type="component" value="Unassembled WGS sequence"/>
</dbReference>
<dbReference type="VEuPathDB" id="FungiDB:MCYG_01587"/>
<feature type="domain" description="VWFA" evidence="2">
    <location>
        <begin position="324"/>
        <end position="499"/>
    </location>
</feature>
<dbReference type="PANTHER" id="PTHR45737">
    <property type="entry name" value="VON WILLEBRAND FACTOR A DOMAIN-CONTAINING PROTEIN 5A"/>
    <property type="match status" value="1"/>
</dbReference>
<dbReference type="InterPro" id="IPR002035">
    <property type="entry name" value="VWF_A"/>
</dbReference>
<dbReference type="eggNOG" id="KOG1037">
    <property type="taxonomic scope" value="Eukaryota"/>
</dbReference>
<dbReference type="PROSITE" id="PS50234">
    <property type="entry name" value="VWFA"/>
    <property type="match status" value="1"/>
</dbReference>
<dbReference type="EMBL" id="DS995702">
    <property type="protein sequence ID" value="EEQ28768.1"/>
    <property type="molecule type" value="Genomic_DNA"/>
</dbReference>
<name>C5FHM8_ARTOC</name>
<feature type="region of interest" description="Disordered" evidence="1">
    <location>
        <begin position="823"/>
        <end position="845"/>
    </location>
</feature>
<feature type="region of interest" description="Disordered" evidence="1">
    <location>
        <begin position="732"/>
        <end position="768"/>
    </location>
</feature>
<gene>
    <name evidence="4" type="ORF">MCYG_01587</name>
</gene>
<dbReference type="SUPFAM" id="SSF53300">
    <property type="entry name" value="vWA-like"/>
    <property type="match status" value="1"/>
</dbReference>
<dbReference type="Gene3D" id="3.40.50.410">
    <property type="entry name" value="von Willebrand factor, type A domain"/>
    <property type="match status" value="1"/>
</dbReference>
<feature type="domain" description="VIT" evidence="3">
    <location>
        <begin position="37"/>
        <end position="167"/>
    </location>
</feature>
<accession>C5FHM8</accession>
<dbReference type="PROSITE" id="PS51468">
    <property type="entry name" value="VIT"/>
    <property type="match status" value="1"/>
</dbReference>
<dbReference type="InterPro" id="IPR036465">
    <property type="entry name" value="vWFA_dom_sf"/>
</dbReference>
<protein>
    <submittedName>
        <fullName evidence="4">von Willebrand factor type A domain-containing protein</fullName>
    </submittedName>
</protein>
<feature type="compositionally biased region" description="Basic and acidic residues" evidence="1">
    <location>
        <begin position="751"/>
        <end position="768"/>
    </location>
</feature>
<dbReference type="PANTHER" id="PTHR45737:SF4">
    <property type="entry name" value="VON WILLEBRAND DOMAIN PROTEIN (AFU_ORTHOLOGUE AFUA_4G01160)"/>
    <property type="match status" value="1"/>
</dbReference>
<dbReference type="AlphaFoldDB" id="C5FHM8"/>
<proteinExistence type="predicted"/>
<reference evidence="5" key="1">
    <citation type="journal article" date="2012" name="MBio">
        <title>Comparative genome analysis of Trichophyton rubrum and related dermatophytes reveals candidate genes involved in infection.</title>
        <authorList>
            <person name="Martinez D.A."/>
            <person name="Oliver B.G."/>
            <person name="Graeser Y."/>
            <person name="Goldberg J.M."/>
            <person name="Li W."/>
            <person name="Martinez-Rossi N.M."/>
            <person name="Monod M."/>
            <person name="Shelest E."/>
            <person name="Barton R.C."/>
            <person name="Birch E."/>
            <person name="Brakhage A.A."/>
            <person name="Chen Z."/>
            <person name="Gurr S.J."/>
            <person name="Heiman D."/>
            <person name="Heitman J."/>
            <person name="Kosti I."/>
            <person name="Rossi A."/>
            <person name="Saif S."/>
            <person name="Samalova M."/>
            <person name="Saunders C.W."/>
            <person name="Shea T."/>
            <person name="Summerbell R.C."/>
            <person name="Xu J."/>
            <person name="Young S."/>
            <person name="Zeng Q."/>
            <person name="Birren B.W."/>
            <person name="Cuomo C.A."/>
            <person name="White T.C."/>
        </authorList>
    </citation>
    <scope>NUCLEOTIDE SEQUENCE [LARGE SCALE GENOMIC DNA]</scope>
    <source>
        <strain evidence="5">ATCC MYA-4605 / CBS 113480</strain>
    </source>
</reference>
<dbReference type="HOGENOM" id="CLU_003826_1_0_1"/>
<dbReference type="STRING" id="554155.C5FHM8"/>
<dbReference type="Pfam" id="PF13768">
    <property type="entry name" value="VWA_3"/>
    <property type="match status" value="1"/>
</dbReference>
<evidence type="ECO:0000259" key="2">
    <source>
        <dbReference type="PROSITE" id="PS50234"/>
    </source>
</evidence>
<dbReference type="SMART" id="SM00609">
    <property type="entry name" value="VIT"/>
    <property type="match status" value="1"/>
</dbReference>
<keyword evidence="5" id="KW-1185">Reference proteome</keyword>
<dbReference type="RefSeq" id="XP_002848653.1">
    <property type="nucleotide sequence ID" value="XM_002848607.1"/>
</dbReference>
<dbReference type="OMA" id="PFNICSF"/>